<sequence>MNDAFLSLSWSAVLAGWPTMFLSVADVRDLAEARLLTASDAALVPMSDLVCLTADADRQEAQDALTRLAALENLPPFFVQREWQVYMLAWELDQLPAIDDEEEPGLTSYWQMQALERWWEVNDQPIDLPVLNPSVISGRPGTRLPAGHACRYHAVHEHWGD</sequence>
<dbReference type="EMBL" id="BMQM01000067">
    <property type="protein sequence ID" value="GGR76318.1"/>
    <property type="molecule type" value="Genomic_DNA"/>
</dbReference>
<comment type="caution">
    <text evidence="1">The sequence shown here is derived from an EMBL/GenBank/DDBJ whole genome shotgun (WGS) entry which is preliminary data.</text>
</comment>
<name>A0ABQ2RZE4_9DEIO</name>
<evidence type="ECO:0000313" key="2">
    <source>
        <dbReference type="Proteomes" id="UP000634308"/>
    </source>
</evidence>
<proteinExistence type="predicted"/>
<dbReference type="RefSeq" id="WP_189066893.1">
    <property type="nucleotide sequence ID" value="NZ_BMQM01000067.1"/>
</dbReference>
<reference evidence="2" key="1">
    <citation type="journal article" date="2019" name="Int. J. Syst. Evol. Microbiol.">
        <title>The Global Catalogue of Microorganisms (GCM) 10K type strain sequencing project: providing services to taxonomists for standard genome sequencing and annotation.</title>
        <authorList>
            <consortium name="The Broad Institute Genomics Platform"/>
            <consortium name="The Broad Institute Genome Sequencing Center for Infectious Disease"/>
            <person name="Wu L."/>
            <person name="Ma J."/>
        </authorList>
    </citation>
    <scope>NUCLEOTIDE SEQUENCE [LARGE SCALE GENOMIC DNA]</scope>
    <source>
        <strain evidence="2">JCM 31404</strain>
    </source>
</reference>
<protein>
    <submittedName>
        <fullName evidence="1">Uncharacterized protein</fullName>
    </submittedName>
</protein>
<gene>
    <name evidence="1" type="ORF">GCM10008959_41390</name>
</gene>
<organism evidence="1 2">
    <name type="scientific">Deinococcus seoulensis</name>
    <dbReference type="NCBI Taxonomy" id="1837379"/>
    <lineage>
        <taxon>Bacteria</taxon>
        <taxon>Thermotogati</taxon>
        <taxon>Deinococcota</taxon>
        <taxon>Deinococci</taxon>
        <taxon>Deinococcales</taxon>
        <taxon>Deinococcaceae</taxon>
        <taxon>Deinococcus</taxon>
    </lineage>
</organism>
<dbReference type="Proteomes" id="UP000634308">
    <property type="component" value="Unassembled WGS sequence"/>
</dbReference>
<evidence type="ECO:0000313" key="1">
    <source>
        <dbReference type="EMBL" id="GGR76318.1"/>
    </source>
</evidence>
<accession>A0ABQ2RZE4</accession>
<keyword evidence="2" id="KW-1185">Reference proteome</keyword>